<dbReference type="AlphaFoldDB" id="A0A1D1USK1"/>
<organism evidence="1 2">
    <name type="scientific">Ramazzottius varieornatus</name>
    <name type="common">Water bear</name>
    <name type="synonym">Tardigrade</name>
    <dbReference type="NCBI Taxonomy" id="947166"/>
    <lineage>
        <taxon>Eukaryota</taxon>
        <taxon>Metazoa</taxon>
        <taxon>Ecdysozoa</taxon>
        <taxon>Tardigrada</taxon>
        <taxon>Eutardigrada</taxon>
        <taxon>Parachela</taxon>
        <taxon>Hypsibioidea</taxon>
        <taxon>Ramazzottiidae</taxon>
        <taxon>Ramazzottius</taxon>
    </lineage>
</organism>
<evidence type="ECO:0000313" key="1">
    <source>
        <dbReference type="EMBL" id="GAU90207.1"/>
    </source>
</evidence>
<comment type="caution">
    <text evidence="1">The sequence shown here is derived from an EMBL/GenBank/DDBJ whole genome shotgun (WGS) entry which is preliminary data.</text>
</comment>
<keyword evidence="2" id="KW-1185">Reference proteome</keyword>
<reference evidence="1 2" key="1">
    <citation type="journal article" date="2016" name="Nat. Commun.">
        <title>Extremotolerant tardigrade genome and improved radiotolerance of human cultured cells by tardigrade-unique protein.</title>
        <authorList>
            <person name="Hashimoto T."/>
            <person name="Horikawa D.D."/>
            <person name="Saito Y."/>
            <person name="Kuwahara H."/>
            <person name="Kozuka-Hata H."/>
            <person name="Shin-I T."/>
            <person name="Minakuchi Y."/>
            <person name="Ohishi K."/>
            <person name="Motoyama A."/>
            <person name="Aizu T."/>
            <person name="Enomoto A."/>
            <person name="Kondo K."/>
            <person name="Tanaka S."/>
            <person name="Hara Y."/>
            <person name="Koshikawa S."/>
            <person name="Sagara H."/>
            <person name="Miura T."/>
            <person name="Yokobori S."/>
            <person name="Miyagawa K."/>
            <person name="Suzuki Y."/>
            <person name="Kubo T."/>
            <person name="Oyama M."/>
            <person name="Kohara Y."/>
            <person name="Fujiyama A."/>
            <person name="Arakawa K."/>
            <person name="Katayama T."/>
            <person name="Toyoda A."/>
            <person name="Kunieda T."/>
        </authorList>
    </citation>
    <scope>NUCLEOTIDE SEQUENCE [LARGE SCALE GENOMIC DNA]</scope>
    <source>
        <strain evidence="1 2">YOKOZUNA-1</strain>
    </source>
</reference>
<accession>A0A1D1USK1</accession>
<proteinExistence type="predicted"/>
<sequence length="95" mass="11130">MSRGKCLLIIQLEKVIIDGAVRRQVRRHVNDHFAFPSFRPSVPPFATSQIISVKCTVPRSHFLHNIKRRHEQMNSCLFSLCQHLFSFHCRLFLSL</sequence>
<gene>
    <name evidence="1" type="primary">RvY_02658-1</name>
    <name evidence="1" type="synonym">RvY_02658.1</name>
    <name evidence="1" type="ORF">RvY_02658</name>
</gene>
<dbReference type="EMBL" id="BDGG01000001">
    <property type="protein sequence ID" value="GAU90207.1"/>
    <property type="molecule type" value="Genomic_DNA"/>
</dbReference>
<dbReference type="Proteomes" id="UP000186922">
    <property type="component" value="Unassembled WGS sequence"/>
</dbReference>
<protein>
    <submittedName>
        <fullName evidence="1">Uncharacterized protein</fullName>
    </submittedName>
</protein>
<name>A0A1D1USK1_RAMVA</name>
<evidence type="ECO:0000313" key="2">
    <source>
        <dbReference type="Proteomes" id="UP000186922"/>
    </source>
</evidence>